<gene>
    <name evidence="2" type="ORF">KTQ36_09220</name>
</gene>
<dbReference type="RefSeq" id="WP_218633374.1">
    <property type="nucleotide sequence ID" value="NZ_JAHVAH010000001.1"/>
</dbReference>
<proteinExistence type="predicted"/>
<evidence type="ECO:0000256" key="1">
    <source>
        <dbReference type="SAM" id="SignalP"/>
    </source>
</evidence>
<evidence type="ECO:0000313" key="3">
    <source>
        <dbReference type="Proteomes" id="UP000698028"/>
    </source>
</evidence>
<name>A0ABS6V7H2_9SPHN</name>
<dbReference type="Proteomes" id="UP000698028">
    <property type="component" value="Unassembled WGS sequence"/>
</dbReference>
<dbReference type="EMBL" id="JAHVAH010000001">
    <property type="protein sequence ID" value="MBW0145473.1"/>
    <property type="molecule type" value="Genomic_DNA"/>
</dbReference>
<accession>A0ABS6V7H2</accession>
<comment type="caution">
    <text evidence="2">The sequence shown here is derived from an EMBL/GenBank/DDBJ whole genome shotgun (WGS) entry which is preliminary data.</text>
</comment>
<keyword evidence="3" id="KW-1185">Reference proteome</keyword>
<organism evidence="2 3">
    <name type="scientific">Sphingomicrobium clamense</name>
    <dbReference type="NCBI Taxonomy" id="2851013"/>
    <lineage>
        <taxon>Bacteria</taxon>
        <taxon>Pseudomonadati</taxon>
        <taxon>Pseudomonadota</taxon>
        <taxon>Alphaproteobacteria</taxon>
        <taxon>Sphingomonadales</taxon>
        <taxon>Sphingomonadaceae</taxon>
        <taxon>Sphingomicrobium</taxon>
    </lineage>
</organism>
<keyword evidence="1" id="KW-0732">Signal</keyword>
<protein>
    <submittedName>
        <fullName evidence="2">Uncharacterized protein</fullName>
    </submittedName>
</protein>
<feature type="chain" id="PRO_5047173384" evidence="1">
    <location>
        <begin position="17"/>
        <end position="165"/>
    </location>
</feature>
<sequence length="165" mass="18337">MTARATRTLIVGLALAAGTSSVGQTQDNPRGLDLANRDVGMVSTTARPPAVRRVIIRNQLILKIPLQPRQATPMQYQVLEAPRCLATRAIAGARLSGERSIDFLISRDRRLRAHMDSDCKSLDFYGGFYLQPTDERLCAGRDVIRTRMGGNCRIERFQLLQPVES</sequence>
<feature type="signal peptide" evidence="1">
    <location>
        <begin position="1"/>
        <end position="16"/>
    </location>
</feature>
<evidence type="ECO:0000313" key="2">
    <source>
        <dbReference type="EMBL" id="MBW0145473.1"/>
    </source>
</evidence>
<reference evidence="2 3" key="1">
    <citation type="submission" date="2021-07" db="EMBL/GenBank/DDBJ databases">
        <title>The draft genome sequence of Sphingomicrobium sp. B8.</title>
        <authorList>
            <person name="Mu L."/>
        </authorList>
    </citation>
    <scope>NUCLEOTIDE SEQUENCE [LARGE SCALE GENOMIC DNA]</scope>
    <source>
        <strain evidence="2 3">B8</strain>
    </source>
</reference>